<dbReference type="PANTHER" id="PTHR45665:SF27">
    <property type="entry name" value="AQUAPORIN TIP5-1-RELATED"/>
    <property type="match status" value="1"/>
</dbReference>
<reference evidence="10 11" key="1">
    <citation type="submission" date="2024-01" db="EMBL/GenBank/DDBJ databases">
        <title>The genomes of 5 underutilized Papilionoideae crops provide insights into root nodulation and disease resistanc.</title>
        <authorList>
            <person name="Jiang F."/>
        </authorList>
    </citation>
    <scope>NUCLEOTIDE SEQUENCE [LARGE SCALE GENOMIC DNA]</scope>
    <source>
        <strain evidence="10">JINMINGXINNONG_FW02</strain>
        <tissue evidence="10">Leaves</tissue>
    </source>
</reference>
<feature type="transmembrane region" description="Helical" evidence="9">
    <location>
        <begin position="197"/>
        <end position="219"/>
    </location>
</feature>
<dbReference type="InterPro" id="IPR034294">
    <property type="entry name" value="Aquaporin_transptr"/>
</dbReference>
<feature type="transmembrane region" description="Helical" evidence="9">
    <location>
        <begin position="79"/>
        <end position="100"/>
    </location>
</feature>
<keyword evidence="4" id="KW-0677">Repeat</keyword>
<comment type="similarity">
    <text evidence="7">Belongs to the MIP/aquaporin (TC 1.A.8) family. TIP (TC 1.A.8.10) subfamily.</text>
</comment>
<feature type="transmembrane region" description="Helical" evidence="9">
    <location>
        <begin position="239"/>
        <end position="256"/>
    </location>
</feature>
<dbReference type="PROSITE" id="PS00221">
    <property type="entry name" value="MIP"/>
    <property type="match status" value="1"/>
</dbReference>
<evidence type="ECO:0000256" key="7">
    <source>
        <dbReference type="ARBA" id="ARBA00038477"/>
    </source>
</evidence>
<dbReference type="Pfam" id="PF00230">
    <property type="entry name" value="MIP"/>
    <property type="match status" value="1"/>
</dbReference>
<keyword evidence="6 9" id="KW-0472">Membrane</keyword>
<evidence type="ECO:0000313" key="11">
    <source>
        <dbReference type="Proteomes" id="UP001374584"/>
    </source>
</evidence>
<dbReference type="Gene3D" id="1.20.1080.10">
    <property type="entry name" value="Glycerol uptake facilitator protein"/>
    <property type="match status" value="1"/>
</dbReference>
<dbReference type="Proteomes" id="UP001374584">
    <property type="component" value="Unassembled WGS sequence"/>
</dbReference>
<evidence type="ECO:0000256" key="2">
    <source>
        <dbReference type="ARBA" id="ARBA00022448"/>
    </source>
</evidence>
<name>A0AAN9QKQ6_PHACN</name>
<gene>
    <name evidence="10" type="ORF">VNO80_24090</name>
</gene>
<keyword evidence="3 8" id="KW-0812">Transmembrane</keyword>
<keyword evidence="2 8" id="KW-0813">Transport</keyword>
<evidence type="ECO:0000256" key="1">
    <source>
        <dbReference type="ARBA" id="ARBA00004141"/>
    </source>
</evidence>
<dbReference type="PRINTS" id="PR00783">
    <property type="entry name" value="MINTRINSICP"/>
</dbReference>
<dbReference type="EMBL" id="JAYMYR010000009">
    <property type="protein sequence ID" value="KAK7341165.1"/>
    <property type="molecule type" value="Genomic_DNA"/>
</dbReference>
<evidence type="ECO:0000256" key="5">
    <source>
        <dbReference type="ARBA" id="ARBA00022989"/>
    </source>
</evidence>
<dbReference type="SUPFAM" id="SSF81338">
    <property type="entry name" value="Aquaporin-like"/>
    <property type="match status" value="1"/>
</dbReference>
<protein>
    <recommendedName>
        <fullName evidence="12">Aquaporin TIP5-1</fullName>
    </recommendedName>
</protein>
<evidence type="ECO:0000313" key="10">
    <source>
        <dbReference type="EMBL" id="KAK7341165.1"/>
    </source>
</evidence>
<dbReference type="InterPro" id="IPR023271">
    <property type="entry name" value="Aquaporin-like"/>
</dbReference>
<dbReference type="InterPro" id="IPR000425">
    <property type="entry name" value="MIP"/>
</dbReference>
<dbReference type="GO" id="GO:0015250">
    <property type="term" value="F:water channel activity"/>
    <property type="evidence" value="ECO:0007669"/>
    <property type="project" value="TreeGrafter"/>
</dbReference>
<evidence type="ECO:0000256" key="8">
    <source>
        <dbReference type="RuleBase" id="RU000477"/>
    </source>
</evidence>
<feature type="transmembrane region" description="Helical" evidence="9">
    <location>
        <begin position="138"/>
        <end position="159"/>
    </location>
</feature>
<comment type="subcellular location">
    <subcellularLocation>
        <location evidence="1">Membrane</location>
        <topology evidence="1">Multi-pass membrane protein</topology>
    </subcellularLocation>
</comment>
<evidence type="ECO:0000256" key="3">
    <source>
        <dbReference type="ARBA" id="ARBA00022692"/>
    </source>
</evidence>
<dbReference type="GO" id="GO:0016020">
    <property type="term" value="C:membrane"/>
    <property type="evidence" value="ECO:0007669"/>
    <property type="project" value="UniProtKB-SubCell"/>
</dbReference>
<sequence length="274" mass="28816">MISDKGPHRSAVIDMPLPPTITMAPSSVIVTSRFHESITRHALRSYLSEFISTFFYVFLVVGSGMSSRKLMPDASLNPTSLVVVAIASAFALSCVLYIAWDISGGHVNPAVTFAMAVGGHVSVPTAIFYWVAQLIASVMACLVLRVIVVGMHVPTYTIAEEMTGFGASVLEGILTFVLVYTVYAARDPRRGPMSPNGILLVGFVAGAGVLAAGPFSGGSMNPACAFGSATIAGSFRNQAVYWVGPLIGATIAGLLYDNVLFRSFPTELSEGIGV</sequence>
<keyword evidence="11" id="KW-1185">Reference proteome</keyword>
<dbReference type="PANTHER" id="PTHR45665">
    <property type="entry name" value="AQUAPORIN-8"/>
    <property type="match status" value="1"/>
</dbReference>
<keyword evidence="5 9" id="KW-1133">Transmembrane helix</keyword>
<feature type="transmembrane region" description="Helical" evidence="9">
    <location>
        <begin position="50"/>
        <end position="67"/>
    </location>
</feature>
<dbReference type="FunFam" id="1.20.1080.10:FF:000017">
    <property type="entry name" value="Probable aquaporin TIP5-1"/>
    <property type="match status" value="1"/>
</dbReference>
<accession>A0AAN9QKQ6</accession>
<dbReference type="AlphaFoldDB" id="A0AAN9QKQ6"/>
<evidence type="ECO:0008006" key="12">
    <source>
        <dbReference type="Google" id="ProtNLM"/>
    </source>
</evidence>
<evidence type="ECO:0000256" key="4">
    <source>
        <dbReference type="ARBA" id="ARBA00022737"/>
    </source>
</evidence>
<evidence type="ECO:0000256" key="6">
    <source>
        <dbReference type="ARBA" id="ARBA00023136"/>
    </source>
</evidence>
<proteinExistence type="inferred from homology"/>
<comment type="caution">
    <text evidence="10">The sequence shown here is derived from an EMBL/GenBank/DDBJ whole genome shotgun (WGS) entry which is preliminary data.</text>
</comment>
<organism evidence="10 11">
    <name type="scientific">Phaseolus coccineus</name>
    <name type="common">Scarlet runner bean</name>
    <name type="synonym">Phaseolus multiflorus</name>
    <dbReference type="NCBI Taxonomy" id="3886"/>
    <lineage>
        <taxon>Eukaryota</taxon>
        <taxon>Viridiplantae</taxon>
        <taxon>Streptophyta</taxon>
        <taxon>Embryophyta</taxon>
        <taxon>Tracheophyta</taxon>
        <taxon>Spermatophyta</taxon>
        <taxon>Magnoliopsida</taxon>
        <taxon>eudicotyledons</taxon>
        <taxon>Gunneridae</taxon>
        <taxon>Pentapetalae</taxon>
        <taxon>rosids</taxon>
        <taxon>fabids</taxon>
        <taxon>Fabales</taxon>
        <taxon>Fabaceae</taxon>
        <taxon>Papilionoideae</taxon>
        <taxon>50 kb inversion clade</taxon>
        <taxon>NPAAA clade</taxon>
        <taxon>indigoferoid/millettioid clade</taxon>
        <taxon>Phaseoleae</taxon>
        <taxon>Phaseolus</taxon>
    </lineage>
</organism>
<evidence type="ECO:0000256" key="9">
    <source>
        <dbReference type="SAM" id="Phobius"/>
    </source>
</evidence>
<dbReference type="InterPro" id="IPR022357">
    <property type="entry name" value="MIP_CS"/>
</dbReference>
<feature type="transmembrane region" description="Helical" evidence="9">
    <location>
        <begin position="165"/>
        <end position="185"/>
    </location>
</feature>